<dbReference type="Proteomes" id="UP000695000">
    <property type="component" value="Unplaced"/>
</dbReference>
<protein>
    <submittedName>
        <fullName evidence="2">Uncharacterized protein LOC108561035</fullName>
    </submittedName>
</protein>
<keyword evidence="1" id="KW-1185">Reference proteome</keyword>
<evidence type="ECO:0000313" key="1">
    <source>
        <dbReference type="Proteomes" id="UP000695000"/>
    </source>
</evidence>
<name>A0ABM1MI95_NICVS</name>
<sequence>MIVCLYVFCGVQQLSVGFQSERRTIIIIMSFRIEDILKTNEEEVPPEVKFETQMQTLSNRNNHHYHQTSINNYWQSINYAKMYQQFYENNPYFPYADCLDSAQQYETCK</sequence>
<dbReference type="GeneID" id="108561035"/>
<dbReference type="RefSeq" id="XP_017774295.1">
    <property type="nucleotide sequence ID" value="XM_017918806.1"/>
</dbReference>
<accession>A0ABM1MI95</accession>
<reference evidence="2" key="1">
    <citation type="submission" date="2025-08" db="UniProtKB">
        <authorList>
            <consortium name="RefSeq"/>
        </authorList>
    </citation>
    <scope>IDENTIFICATION</scope>
    <source>
        <tissue evidence="2">Whole Larva</tissue>
    </source>
</reference>
<gene>
    <name evidence="2" type="primary">LOC108561035</name>
</gene>
<organism evidence="1 2">
    <name type="scientific">Nicrophorus vespilloides</name>
    <name type="common">Boreal carrion beetle</name>
    <dbReference type="NCBI Taxonomy" id="110193"/>
    <lineage>
        <taxon>Eukaryota</taxon>
        <taxon>Metazoa</taxon>
        <taxon>Ecdysozoa</taxon>
        <taxon>Arthropoda</taxon>
        <taxon>Hexapoda</taxon>
        <taxon>Insecta</taxon>
        <taxon>Pterygota</taxon>
        <taxon>Neoptera</taxon>
        <taxon>Endopterygota</taxon>
        <taxon>Coleoptera</taxon>
        <taxon>Polyphaga</taxon>
        <taxon>Staphyliniformia</taxon>
        <taxon>Silphidae</taxon>
        <taxon>Nicrophorinae</taxon>
        <taxon>Nicrophorus</taxon>
    </lineage>
</organism>
<evidence type="ECO:0000313" key="2">
    <source>
        <dbReference type="RefSeq" id="XP_017774295.1"/>
    </source>
</evidence>
<proteinExistence type="predicted"/>